<dbReference type="PROSITE" id="PS50102">
    <property type="entry name" value="RRM"/>
    <property type="match status" value="1"/>
</dbReference>
<dbReference type="SUPFAM" id="SSF54928">
    <property type="entry name" value="RNA-binding domain, RBD"/>
    <property type="match status" value="1"/>
</dbReference>
<evidence type="ECO:0000256" key="1">
    <source>
        <dbReference type="ARBA" id="ARBA00022664"/>
    </source>
</evidence>
<reference evidence="6" key="1">
    <citation type="journal article" date="2014" name="Nat. Commun.">
        <title>The rainbow trout genome provides novel insights into evolution after whole-genome duplication in vertebrates.</title>
        <authorList>
            <person name="Berthelot C."/>
            <person name="Brunet F."/>
            <person name="Chalopin D."/>
            <person name="Juanchich A."/>
            <person name="Bernard M."/>
            <person name="Noel B."/>
            <person name="Bento P."/>
            <person name="Da Silva C."/>
            <person name="Labadie K."/>
            <person name="Alberti A."/>
            <person name="Aury J.M."/>
            <person name="Louis A."/>
            <person name="Dehais P."/>
            <person name="Bardou P."/>
            <person name="Montfort J."/>
            <person name="Klopp C."/>
            <person name="Cabau C."/>
            <person name="Gaspin C."/>
            <person name="Thorgaard G.H."/>
            <person name="Boussaha M."/>
            <person name="Quillet E."/>
            <person name="Guyomard R."/>
            <person name="Galiana D."/>
            <person name="Bobe J."/>
            <person name="Volff J.N."/>
            <person name="Genet C."/>
            <person name="Wincker P."/>
            <person name="Jaillon O."/>
            <person name="Roest Crollius H."/>
            <person name="Guiguen Y."/>
        </authorList>
    </citation>
    <scope>NUCLEOTIDE SEQUENCE [LARGE SCALE GENOMIC DNA]</scope>
</reference>
<dbReference type="GO" id="GO:0005681">
    <property type="term" value="C:spliceosomal complex"/>
    <property type="evidence" value="ECO:0007669"/>
    <property type="project" value="TreeGrafter"/>
</dbReference>
<dbReference type="InterPro" id="IPR036483">
    <property type="entry name" value="PWI_dom_sf"/>
</dbReference>
<feature type="domain" description="RRM" evidence="4">
    <location>
        <begin position="74"/>
        <end position="151"/>
    </location>
</feature>
<dbReference type="CDD" id="cd12446">
    <property type="entry name" value="RRM_RBM25"/>
    <property type="match status" value="1"/>
</dbReference>
<feature type="region of interest" description="Disordered" evidence="3">
    <location>
        <begin position="487"/>
        <end position="753"/>
    </location>
</feature>
<reference evidence="6" key="2">
    <citation type="submission" date="2014-03" db="EMBL/GenBank/DDBJ databases">
        <authorList>
            <person name="Genoscope - CEA"/>
        </authorList>
    </citation>
    <scope>NUCLEOTIDE SEQUENCE</scope>
</reference>
<feature type="region of interest" description="Disordered" evidence="3">
    <location>
        <begin position="160"/>
        <end position="190"/>
    </location>
</feature>
<evidence type="ECO:0000256" key="2">
    <source>
        <dbReference type="PROSITE-ProRule" id="PRU00176"/>
    </source>
</evidence>
<name>A0A060XPI8_ONCMY</name>
<dbReference type="STRING" id="8022.A0A060XPI8"/>
<dbReference type="GO" id="GO:0000381">
    <property type="term" value="P:regulation of alternative mRNA splicing, via spliceosome"/>
    <property type="evidence" value="ECO:0007669"/>
    <property type="project" value="TreeGrafter"/>
</dbReference>
<evidence type="ECO:0000259" key="5">
    <source>
        <dbReference type="PROSITE" id="PS51025"/>
    </source>
</evidence>
<dbReference type="Gene3D" id="3.30.70.330">
    <property type="match status" value="1"/>
</dbReference>
<protein>
    <recommendedName>
        <fullName evidence="8">PWI domain-containing protein</fullName>
    </recommendedName>
</protein>
<dbReference type="PaxDb" id="8022-A0A060XPI8"/>
<dbReference type="Gene3D" id="1.20.1390.10">
    <property type="entry name" value="PWI domain"/>
    <property type="match status" value="1"/>
</dbReference>
<dbReference type="InterPro" id="IPR000504">
    <property type="entry name" value="RRM_dom"/>
</dbReference>
<dbReference type="GO" id="GO:0006397">
    <property type="term" value="P:mRNA processing"/>
    <property type="evidence" value="ECO:0007669"/>
    <property type="project" value="UniProtKB-KW"/>
</dbReference>
<organism evidence="6 7">
    <name type="scientific">Oncorhynchus mykiss</name>
    <name type="common">Rainbow trout</name>
    <name type="synonym">Salmo gairdneri</name>
    <dbReference type="NCBI Taxonomy" id="8022"/>
    <lineage>
        <taxon>Eukaryota</taxon>
        <taxon>Metazoa</taxon>
        <taxon>Chordata</taxon>
        <taxon>Craniata</taxon>
        <taxon>Vertebrata</taxon>
        <taxon>Euteleostomi</taxon>
        <taxon>Actinopterygii</taxon>
        <taxon>Neopterygii</taxon>
        <taxon>Teleostei</taxon>
        <taxon>Protacanthopterygii</taxon>
        <taxon>Salmoniformes</taxon>
        <taxon>Salmonidae</taxon>
        <taxon>Salmoninae</taxon>
        <taxon>Oncorhynchus</taxon>
    </lineage>
</organism>
<feature type="compositionally biased region" description="Basic and acidic residues" evidence="3">
    <location>
        <begin position="536"/>
        <end position="588"/>
    </location>
</feature>
<dbReference type="SMART" id="SM00360">
    <property type="entry name" value="RRM"/>
    <property type="match status" value="1"/>
</dbReference>
<feature type="domain" description="PWI" evidence="5">
    <location>
        <begin position="854"/>
        <end position="947"/>
    </location>
</feature>
<dbReference type="GO" id="GO:0003729">
    <property type="term" value="F:mRNA binding"/>
    <property type="evidence" value="ECO:0007669"/>
    <property type="project" value="TreeGrafter"/>
</dbReference>
<evidence type="ECO:0000256" key="3">
    <source>
        <dbReference type="SAM" id="MobiDB-lite"/>
    </source>
</evidence>
<dbReference type="PANTHER" id="PTHR18806:SF4">
    <property type="entry name" value="RNA-BINDING PROTEIN 25"/>
    <property type="match status" value="1"/>
</dbReference>
<dbReference type="PANTHER" id="PTHR18806">
    <property type="entry name" value="RBM25 PROTEIN"/>
    <property type="match status" value="1"/>
</dbReference>
<feature type="compositionally biased region" description="Basic and acidic residues" evidence="3">
    <location>
        <begin position="418"/>
        <end position="449"/>
    </location>
</feature>
<proteinExistence type="predicted"/>
<accession>A0A060XPI8</accession>
<evidence type="ECO:0000313" key="6">
    <source>
        <dbReference type="EMBL" id="CDQ81386.1"/>
    </source>
</evidence>
<feature type="compositionally biased region" description="Acidic residues" evidence="3">
    <location>
        <begin position="176"/>
        <end position="187"/>
    </location>
</feature>
<sequence length="947" mass="108727">MSFPPHLNRTLLPPGIPPPQFAGFPSGTPMIPVHMGIMTQTPAVLVPTSMPAAPRKEAALVKAKETDENSGPTTTVFVGNISERASDMLIRQLLAKCGLVLSWKRVQGASGKLQAFGFCEYKEPESTLRALRLLHELQIGVKKLLVKVDAKTKAQLDEFKAKKKSSTNGNGAEVGKEEEAEEEEVIDEDTKRRDQVVKGAIDGLIREYASELNAASNDESPHRRKKKEKKEEEDINAIDGLEDDKRDLISREISKFRDTHKVYDCTHLSHSHCRFLEKKLHTLVVQTSQHTAHLLHLNTCQQNVGLAFRPVICQMWREPRPFLISIYLSCPQAREAKPLRFNLPVQKMFIFLFLKMYQDVSRLSVFTNVPHRNPLLCTYREACDPASLLLFCCMTVLPGASNLSTSSVLFTETGGGEGQERQGARDRSKDRSHSREVSRDRDKDKKRDQEDEEEVYERRRLERKLRDKEAAYQERLKNWEIRERKKARDYSKESEREEERRREMTKESKRLKEFLEDYDDDRDDPKYYRGSALQKRLRDREKETEVDERDRKREKEELEEIRQRLLAEGHPDPEAEIRRMEEEAERLRQPPVKPEPDPEEERVHKAPRVDRDRRGDRDRDRGDRERERGDRDRGDRRERGGRDRGDRERERGERDRERGDRDRERDRGDHHVPHHHHPHSDDDVEEGEEFDDDQSGSKPCLKPTLRPITAAPSVSSASGGATPNTPCGGDESPCGIIIPHENSPPHETPPQEEFRPKIGLSLKLGATSSPSQPNVAIKRKKLTVDSVFNKFDDEEADEAPRKRKLVPLDYGDDDKNLQSVVDGASGLAAIKGANTEEKRKHIKSLIEKIPTGKTELFSYPLDWSAVDSTLMDRRIRPWINKKIIEYIGEEEATLVDFVCSKVMAHGTPQGILDDVAMVLDEEAEVFIVKMWRLLIYETEAKKIGLVK</sequence>
<evidence type="ECO:0000313" key="7">
    <source>
        <dbReference type="Proteomes" id="UP000193380"/>
    </source>
</evidence>
<feature type="compositionally biased region" description="Low complexity" evidence="3">
    <location>
        <begin position="709"/>
        <end position="723"/>
    </location>
</feature>
<dbReference type="AlphaFoldDB" id="A0A060XPI8"/>
<dbReference type="FunFam" id="1.20.1390.10:FF:000004">
    <property type="entry name" value="RNA-binding motif protein 25"/>
    <property type="match status" value="1"/>
</dbReference>
<feature type="compositionally biased region" description="Basic and acidic residues" evidence="3">
    <location>
        <begin position="487"/>
        <end position="515"/>
    </location>
</feature>
<dbReference type="InterPro" id="IPR002483">
    <property type="entry name" value="PWI_dom"/>
</dbReference>
<dbReference type="Pfam" id="PF01480">
    <property type="entry name" value="PWI"/>
    <property type="match status" value="1"/>
</dbReference>
<dbReference type="SUPFAM" id="SSF101233">
    <property type="entry name" value="PWI domain"/>
    <property type="match status" value="1"/>
</dbReference>
<feature type="compositionally biased region" description="Basic and acidic residues" evidence="3">
    <location>
        <begin position="601"/>
        <end position="671"/>
    </location>
</feature>
<dbReference type="InterPro" id="IPR052768">
    <property type="entry name" value="RBM25"/>
</dbReference>
<keyword evidence="2" id="KW-0694">RNA-binding</keyword>
<gene>
    <name evidence="6" type="ORF">GSONMT00041347001</name>
</gene>
<dbReference type="Pfam" id="PF00076">
    <property type="entry name" value="RRM_1"/>
    <property type="match status" value="1"/>
</dbReference>
<dbReference type="SMART" id="SM00311">
    <property type="entry name" value="PWI"/>
    <property type="match status" value="1"/>
</dbReference>
<feature type="region of interest" description="Disordered" evidence="3">
    <location>
        <begin position="411"/>
        <end position="459"/>
    </location>
</feature>
<keyword evidence="1" id="KW-0507">mRNA processing</keyword>
<dbReference type="InterPro" id="IPR035979">
    <property type="entry name" value="RBD_domain_sf"/>
</dbReference>
<feature type="region of interest" description="Disordered" evidence="3">
    <location>
        <begin position="212"/>
        <end position="237"/>
    </location>
</feature>
<dbReference type="InterPro" id="IPR034268">
    <property type="entry name" value="RBM25_RRM"/>
</dbReference>
<dbReference type="InterPro" id="IPR012677">
    <property type="entry name" value="Nucleotide-bd_a/b_plait_sf"/>
</dbReference>
<evidence type="ECO:0008006" key="8">
    <source>
        <dbReference type="Google" id="ProtNLM"/>
    </source>
</evidence>
<evidence type="ECO:0000259" key="4">
    <source>
        <dbReference type="PROSITE" id="PS50102"/>
    </source>
</evidence>
<dbReference type="Proteomes" id="UP000193380">
    <property type="component" value="Unassembled WGS sequence"/>
</dbReference>
<dbReference type="PROSITE" id="PS51025">
    <property type="entry name" value="PWI"/>
    <property type="match status" value="1"/>
</dbReference>
<dbReference type="EMBL" id="FR905751">
    <property type="protein sequence ID" value="CDQ81386.1"/>
    <property type="molecule type" value="Genomic_DNA"/>
</dbReference>
<feature type="compositionally biased region" description="Acidic residues" evidence="3">
    <location>
        <begin position="682"/>
        <end position="694"/>
    </location>
</feature>